<evidence type="ECO:0000256" key="7">
    <source>
        <dbReference type="ARBA" id="ARBA00022679"/>
    </source>
</evidence>
<dbReference type="InterPro" id="IPR027417">
    <property type="entry name" value="P-loop_NTPase"/>
</dbReference>
<dbReference type="InterPro" id="IPR017665">
    <property type="entry name" value="Guanylate_kinase"/>
</dbReference>
<dbReference type="FunFam" id="3.30.63.10:FF:000005">
    <property type="entry name" value="Guanylate kinase"/>
    <property type="match status" value="1"/>
</dbReference>
<sequence>MKDMADTGLLIVFSGPSGAGKGTICEALRKNFPNVNYSISMTTRQPRVGEKDGVDYYFTSASEFETLLKKQAFLEYAKVYDHYYGTPKEHVYGLLAQGKHVLLEIDIQGAMQVRAQYPNCVCIYIVPPSLDILAKRLRERHTDTEEVICKRLHKTKEELQWISKYDYLIINNDLSQAIKEAIAIVQAEQCKVIRLQEKREKILNAY</sequence>
<evidence type="ECO:0000256" key="5">
    <source>
        <dbReference type="ARBA" id="ARBA00016296"/>
    </source>
</evidence>
<dbReference type="PANTHER" id="PTHR23117">
    <property type="entry name" value="GUANYLATE KINASE-RELATED"/>
    <property type="match status" value="1"/>
</dbReference>
<evidence type="ECO:0000313" key="16">
    <source>
        <dbReference type="Proteomes" id="UP000070160"/>
    </source>
</evidence>
<evidence type="ECO:0000256" key="11">
    <source>
        <dbReference type="ARBA" id="ARBA00030128"/>
    </source>
</evidence>
<keyword evidence="6 13" id="KW-0963">Cytoplasm</keyword>
<proteinExistence type="inferred from homology"/>
<evidence type="ECO:0000256" key="9">
    <source>
        <dbReference type="ARBA" id="ARBA00022777"/>
    </source>
</evidence>
<evidence type="ECO:0000259" key="14">
    <source>
        <dbReference type="PROSITE" id="PS50052"/>
    </source>
</evidence>
<evidence type="ECO:0000256" key="13">
    <source>
        <dbReference type="HAMAP-Rule" id="MF_00328"/>
    </source>
</evidence>
<evidence type="ECO:0000256" key="3">
    <source>
        <dbReference type="ARBA" id="ARBA00005790"/>
    </source>
</evidence>
<comment type="catalytic activity">
    <reaction evidence="12 13">
        <text>GMP + ATP = GDP + ADP</text>
        <dbReference type="Rhea" id="RHEA:20780"/>
        <dbReference type="ChEBI" id="CHEBI:30616"/>
        <dbReference type="ChEBI" id="CHEBI:58115"/>
        <dbReference type="ChEBI" id="CHEBI:58189"/>
        <dbReference type="ChEBI" id="CHEBI:456216"/>
        <dbReference type="EC" id="2.7.4.8"/>
    </reaction>
</comment>
<dbReference type="SUPFAM" id="SSF52540">
    <property type="entry name" value="P-loop containing nucleoside triphosphate hydrolases"/>
    <property type="match status" value="1"/>
</dbReference>
<keyword evidence="8 13" id="KW-0547">Nucleotide-binding</keyword>
<feature type="domain" description="Guanylate kinase-like" evidence="14">
    <location>
        <begin position="8"/>
        <end position="186"/>
    </location>
</feature>
<evidence type="ECO:0000256" key="2">
    <source>
        <dbReference type="ARBA" id="ARBA00004496"/>
    </source>
</evidence>
<comment type="caution">
    <text evidence="15">The sequence shown here is derived from an EMBL/GenBank/DDBJ whole genome shotgun (WGS) entry which is preliminary data.</text>
</comment>
<evidence type="ECO:0000256" key="6">
    <source>
        <dbReference type="ARBA" id="ARBA00022490"/>
    </source>
</evidence>
<dbReference type="PROSITE" id="PS50052">
    <property type="entry name" value="GUANYLATE_KINASE_2"/>
    <property type="match status" value="1"/>
</dbReference>
<comment type="similarity">
    <text evidence="3 13">Belongs to the guanylate kinase family.</text>
</comment>
<dbReference type="NCBIfam" id="TIGR03263">
    <property type="entry name" value="guanyl_kin"/>
    <property type="match status" value="1"/>
</dbReference>
<dbReference type="CDD" id="cd00071">
    <property type="entry name" value="GMPK"/>
    <property type="match status" value="1"/>
</dbReference>
<dbReference type="Gene3D" id="3.40.50.300">
    <property type="entry name" value="P-loop containing nucleotide triphosphate hydrolases"/>
    <property type="match status" value="2"/>
</dbReference>
<organism evidence="15 16">
    <name type="scientific">Megasphaera hutchinsoni</name>
    <dbReference type="NCBI Taxonomy" id="1588748"/>
    <lineage>
        <taxon>Bacteria</taxon>
        <taxon>Bacillati</taxon>
        <taxon>Bacillota</taxon>
        <taxon>Negativicutes</taxon>
        <taxon>Veillonellales</taxon>
        <taxon>Veillonellaceae</taxon>
        <taxon>Megasphaera</taxon>
    </lineage>
</organism>
<reference evidence="16" key="1">
    <citation type="submission" date="2016-01" db="EMBL/GenBank/DDBJ databases">
        <authorList>
            <person name="Mitreva M."/>
            <person name="Pepin K.H."/>
            <person name="Mihindukulasuriya K.A."/>
            <person name="Fulton R."/>
            <person name="Fronick C."/>
            <person name="O'Laughlin M."/>
            <person name="Miner T."/>
            <person name="Herter B."/>
            <person name="Rosa B.A."/>
            <person name="Cordes M."/>
            <person name="Tomlinson C."/>
            <person name="Wollam A."/>
            <person name="Palsikar V.B."/>
            <person name="Mardis E.R."/>
            <person name="Wilson R.K."/>
        </authorList>
    </citation>
    <scope>NUCLEOTIDE SEQUENCE [LARGE SCALE GENOMIC DNA]</scope>
    <source>
        <strain evidence="16">KA00182</strain>
    </source>
</reference>
<comment type="function">
    <text evidence="1 13">Essential for recycling GMP and indirectly, cGMP.</text>
</comment>
<dbReference type="EMBL" id="LSDT01000044">
    <property type="protein sequence ID" value="KXB90626.1"/>
    <property type="molecule type" value="Genomic_DNA"/>
</dbReference>
<dbReference type="HAMAP" id="MF_00328">
    <property type="entry name" value="Guanylate_kinase"/>
    <property type="match status" value="1"/>
</dbReference>
<dbReference type="GO" id="GO:0005524">
    <property type="term" value="F:ATP binding"/>
    <property type="evidence" value="ECO:0007669"/>
    <property type="project" value="UniProtKB-UniRule"/>
</dbReference>
<dbReference type="Pfam" id="PF00625">
    <property type="entry name" value="Guanylate_kin"/>
    <property type="match status" value="1"/>
</dbReference>
<keyword evidence="10 13" id="KW-0067">ATP-binding</keyword>
<dbReference type="Proteomes" id="UP000070160">
    <property type="component" value="Unassembled WGS sequence"/>
</dbReference>
<dbReference type="PROSITE" id="PS00856">
    <property type="entry name" value="GUANYLATE_KINASE_1"/>
    <property type="match status" value="1"/>
</dbReference>
<dbReference type="InterPro" id="IPR008144">
    <property type="entry name" value="Guanylate_kin-like_dom"/>
</dbReference>
<gene>
    <name evidence="13" type="primary">gmk</name>
    <name evidence="15" type="ORF">HMPREF3182_01049</name>
</gene>
<evidence type="ECO:0000313" key="15">
    <source>
        <dbReference type="EMBL" id="KXB90626.1"/>
    </source>
</evidence>
<keyword evidence="16" id="KW-1185">Reference proteome</keyword>
<evidence type="ECO:0000256" key="12">
    <source>
        <dbReference type="ARBA" id="ARBA00048594"/>
    </source>
</evidence>
<accession>A0A134CEI4</accession>
<dbReference type="PANTHER" id="PTHR23117:SF13">
    <property type="entry name" value="GUANYLATE KINASE"/>
    <property type="match status" value="1"/>
</dbReference>
<dbReference type="PATRIC" id="fig|1588748.3.peg.1008"/>
<dbReference type="InterPro" id="IPR020590">
    <property type="entry name" value="Guanylate_kinase_CS"/>
</dbReference>
<dbReference type="Gene3D" id="3.30.63.10">
    <property type="entry name" value="Guanylate Kinase phosphate binding domain"/>
    <property type="match status" value="1"/>
</dbReference>
<dbReference type="AlphaFoldDB" id="A0A134CEI4"/>
<dbReference type="EC" id="2.7.4.8" evidence="4 13"/>
<evidence type="ECO:0000256" key="1">
    <source>
        <dbReference type="ARBA" id="ARBA00003531"/>
    </source>
</evidence>
<evidence type="ECO:0000256" key="4">
    <source>
        <dbReference type="ARBA" id="ARBA00012961"/>
    </source>
</evidence>
<protein>
    <recommendedName>
        <fullName evidence="5 13">Guanylate kinase</fullName>
        <ecNumber evidence="4 13">2.7.4.8</ecNumber>
    </recommendedName>
    <alternativeName>
        <fullName evidence="11 13">GMP kinase</fullName>
    </alternativeName>
</protein>
<keyword evidence="7 13" id="KW-0808">Transferase</keyword>
<dbReference type="GO" id="GO:0004385">
    <property type="term" value="F:GMP kinase activity"/>
    <property type="evidence" value="ECO:0007669"/>
    <property type="project" value="UniProtKB-UniRule"/>
</dbReference>
<name>A0A134CEI4_9FIRM</name>
<dbReference type="InterPro" id="IPR008145">
    <property type="entry name" value="GK/Ca_channel_bsu"/>
</dbReference>
<dbReference type="STRING" id="1588748.HMPREF3182_01049"/>
<evidence type="ECO:0000256" key="10">
    <source>
        <dbReference type="ARBA" id="ARBA00022840"/>
    </source>
</evidence>
<comment type="subcellular location">
    <subcellularLocation>
        <location evidence="2 13">Cytoplasm</location>
    </subcellularLocation>
</comment>
<keyword evidence="9 13" id="KW-0418">Kinase</keyword>
<dbReference type="GO" id="GO:0005829">
    <property type="term" value="C:cytosol"/>
    <property type="evidence" value="ECO:0007669"/>
    <property type="project" value="TreeGrafter"/>
</dbReference>
<dbReference type="SMART" id="SM00072">
    <property type="entry name" value="GuKc"/>
    <property type="match status" value="1"/>
</dbReference>
<evidence type="ECO:0000256" key="8">
    <source>
        <dbReference type="ARBA" id="ARBA00022741"/>
    </source>
</evidence>
<feature type="binding site" evidence="13">
    <location>
        <begin position="15"/>
        <end position="22"/>
    </location>
    <ligand>
        <name>ATP</name>
        <dbReference type="ChEBI" id="CHEBI:30616"/>
    </ligand>
</feature>